<evidence type="ECO:0000313" key="2">
    <source>
        <dbReference type="EMBL" id="RDY02278.1"/>
    </source>
</evidence>
<accession>A0A371HHK1</accession>
<protein>
    <recommendedName>
        <fullName evidence="4">Integrase catalytic domain-containing protein</fullName>
    </recommendedName>
</protein>
<dbReference type="PANTHER" id="PTHR42648:SF31">
    <property type="entry name" value="RNA-DIRECTED DNA POLYMERASE"/>
    <property type="match status" value="1"/>
</dbReference>
<dbReference type="GO" id="GO:0003676">
    <property type="term" value="F:nucleic acid binding"/>
    <property type="evidence" value="ECO:0007669"/>
    <property type="project" value="InterPro"/>
</dbReference>
<keyword evidence="3" id="KW-1185">Reference proteome</keyword>
<sequence length="145" mass="16465">MIGQTNVFNGLLVLLTLQSHLSAIIVACSTINLNTNITPRHVSLHCYKVVSQKNYVVSFHTLSACVVCQYSKQKKLPFPSIDDMSRFTWIKLMKANYETRQHLDAFVTLIEAQFNIKIKVVQSDNGQEFLHPSFYESKGIVNSPM</sequence>
<evidence type="ECO:0000313" key="3">
    <source>
        <dbReference type="Proteomes" id="UP000257109"/>
    </source>
</evidence>
<feature type="chain" id="PRO_5016770651" description="Integrase catalytic domain-containing protein" evidence="1">
    <location>
        <begin position="24"/>
        <end position="145"/>
    </location>
</feature>
<dbReference type="InterPro" id="IPR039537">
    <property type="entry name" value="Retrotran_Ty1/copia-like"/>
</dbReference>
<dbReference type="EMBL" id="QJKJ01002565">
    <property type="protein sequence ID" value="RDY02278.1"/>
    <property type="molecule type" value="Genomic_DNA"/>
</dbReference>
<feature type="signal peptide" evidence="1">
    <location>
        <begin position="1"/>
        <end position="23"/>
    </location>
</feature>
<dbReference type="AlphaFoldDB" id="A0A371HHK1"/>
<evidence type="ECO:0008006" key="4">
    <source>
        <dbReference type="Google" id="ProtNLM"/>
    </source>
</evidence>
<proteinExistence type="predicted"/>
<keyword evidence="1" id="KW-0732">Signal</keyword>
<gene>
    <name evidence="2" type="ORF">CR513_14291</name>
</gene>
<dbReference type="Proteomes" id="UP000257109">
    <property type="component" value="Unassembled WGS sequence"/>
</dbReference>
<dbReference type="PANTHER" id="PTHR42648">
    <property type="entry name" value="TRANSPOSASE, PUTATIVE-RELATED"/>
    <property type="match status" value="1"/>
</dbReference>
<dbReference type="InterPro" id="IPR036397">
    <property type="entry name" value="RNaseH_sf"/>
</dbReference>
<comment type="caution">
    <text evidence="2">The sequence shown here is derived from an EMBL/GenBank/DDBJ whole genome shotgun (WGS) entry which is preliminary data.</text>
</comment>
<name>A0A371HHK1_MUCPR</name>
<dbReference type="Gene3D" id="3.30.420.10">
    <property type="entry name" value="Ribonuclease H-like superfamily/Ribonuclease H"/>
    <property type="match status" value="1"/>
</dbReference>
<dbReference type="InterPro" id="IPR012337">
    <property type="entry name" value="RNaseH-like_sf"/>
</dbReference>
<feature type="non-terminal residue" evidence="2">
    <location>
        <position position="1"/>
    </location>
</feature>
<organism evidence="2 3">
    <name type="scientific">Mucuna pruriens</name>
    <name type="common">Velvet bean</name>
    <name type="synonym">Dolichos pruriens</name>
    <dbReference type="NCBI Taxonomy" id="157652"/>
    <lineage>
        <taxon>Eukaryota</taxon>
        <taxon>Viridiplantae</taxon>
        <taxon>Streptophyta</taxon>
        <taxon>Embryophyta</taxon>
        <taxon>Tracheophyta</taxon>
        <taxon>Spermatophyta</taxon>
        <taxon>Magnoliopsida</taxon>
        <taxon>eudicotyledons</taxon>
        <taxon>Gunneridae</taxon>
        <taxon>Pentapetalae</taxon>
        <taxon>rosids</taxon>
        <taxon>fabids</taxon>
        <taxon>Fabales</taxon>
        <taxon>Fabaceae</taxon>
        <taxon>Papilionoideae</taxon>
        <taxon>50 kb inversion clade</taxon>
        <taxon>NPAAA clade</taxon>
        <taxon>indigoferoid/millettioid clade</taxon>
        <taxon>Phaseoleae</taxon>
        <taxon>Mucuna</taxon>
    </lineage>
</organism>
<dbReference type="SUPFAM" id="SSF53098">
    <property type="entry name" value="Ribonuclease H-like"/>
    <property type="match status" value="1"/>
</dbReference>
<reference evidence="2" key="1">
    <citation type="submission" date="2018-05" db="EMBL/GenBank/DDBJ databases">
        <title>Draft genome of Mucuna pruriens seed.</title>
        <authorList>
            <person name="Nnadi N.E."/>
            <person name="Vos R."/>
            <person name="Hasami M.H."/>
            <person name="Devisetty U.K."/>
            <person name="Aguiy J.C."/>
        </authorList>
    </citation>
    <scope>NUCLEOTIDE SEQUENCE [LARGE SCALE GENOMIC DNA]</scope>
    <source>
        <strain evidence="2">JCA_2017</strain>
    </source>
</reference>
<evidence type="ECO:0000256" key="1">
    <source>
        <dbReference type="SAM" id="SignalP"/>
    </source>
</evidence>